<evidence type="ECO:0000313" key="1">
    <source>
        <dbReference type="EMBL" id="QJA69734.1"/>
    </source>
</evidence>
<reference evidence="1" key="1">
    <citation type="submission" date="2020-03" db="EMBL/GenBank/DDBJ databases">
        <title>The deep terrestrial virosphere.</title>
        <authorList>
            <person name="Holmfeldt K."/>
            <person name="Nilsson E."/>
            <person name="Simone D."/>
            <person name="Lopez-Fernandez M."/>
            <person name="Wu X."/>
            <person name="de Brujin I."/>
            <person name="Lundin D."/>
            <person name="Andersson A."/>
            <person name="Bertilsson S."/>
            <person name="Dopson M."/>
        </authorList>
    </citation>
    <scope>NUCLEOTIDE SEQUENCE</scope>
    <source>
        <strain evidence="1">MM415A04334</strain>
    </source>
</reference>
<proteinExistence type="predicted"/>
<accession>A0A6M3JI42</accession>
<dbReference type="EMBL" id="MT141732">
    <property type="protein sequence ID" value="QJA69734.1"/>
    <property type="molecule type" value="Genomic_DNA"/>
</dbReference>
<gene>
    <name evidence="1" type="ORF">MM415A04334_0004</name>
</gene>
<protein>
    <submittedName>
        <fullName evidence="1">Uncharacterized protein</fullName>
    </submittedName>
</protein>
<sequence length="141" mass="15757">MSKWTLIYGMCDGTGPYTAESEGAAAKLAIHNFSLAHPEVDPCNINSVIRQPAKPSAMKECECRHWATTDIRYVNTFGHHHHCGFRPDSSSQFLIMREIVKGLTCGMEAWAHDEDGIHPDAWEAYCKAKMILGEDCDETLT</sequence>
<dbReference type="AlphaFoldDB" id="A0A6M3JI42"/>
<name>A0A6M3JI42_9ZZZZ</name>
<organism evidence="1">
    <name type="scientific">viral metagenome</name>
    <dbReference type="NCBI Taxonomy" id="1070528"/>
    <lineage>
        <taxon>unclassified sequences</taxon>
        <taxon>metagenomes</taxon>
        <taxon>organismal metagenomes</taxon>
    </lineage>
</organism>